<reference evidence="2" key="1">
    <citation type="journal article" date="2021" name="Sci. Adv.">
        <title>The American lobster genome reveals insights on longevity, neural, and immune adaptations.</title>
        <authorList>
            <person name="Polinski J.M."/>
            <person name="Zimin A.V."/>
            <person name="Clark K.F."/>
            <person name="Kohn A.B."/>
            <person name="Sadowski N."/>
            <person name="Timp W."/>
            <person name="Ptitsyn A."/>
            <person name="Khanna P."/>
            <person name="Romanova D.Y."/>
            <person name="Williams P."/>
            <person name="Greenwood S.J."/>
            <person name="Moroz L.L."/>
            <person name="Walt D.R."/>
            <person name="Bodnar A.G."/>
        </authorList>
    </citation>
    <scope>NUCLEOTIDE SEQUENCE</scope>
    <source>
        <strain evidence="2">GMGI-L3</strain>
    </source>
</reference>
<dbReference type="Proteomes" id="UP000747542">
    <property type="component" value="Unassembled WGS sequence"/>
</dbReference>
<gene>
    <name evidence="2" type="ORF">Hamer_G014979</name>
</gene>
<accession>A0A8J5JFI1</accession>
<keyword evidence="3" id="KW-1185">Reference proteome</keyword>
<evidence type="ECO:0000256" key="1">
    <source>
        <dbReference type="SAM" id="MobiDB-lite"/>
    </source>
</evidence>
<comment type="caution">
    <text evidence="2">The sequence shown here is derived from an EMBL/GenBank/DDBJ whole genome shotgun (WGS) entry which is preliminary data.</text>
</comment>
<sequence length="196" mass="22314">TPGQENTFWGVTQLLHGVETKTLCEGSLNLSYVYGWVERVPNVHHNVRPQHLMSTSKARNFPWVVKPTFQRHKNGCRPPVITMSSSRSSMIRTGRPNLHKSTHGSWPIEHQLTWEVPGTEDSLYALHFKSFRLINVEDFGMRTSREDHGSIKLVREGGHVIHIHCFPGSLLQSGGMCYGPPYGIHRALSWRNLLNL</sequence>
<organism evidence="2 3">
    <name type="scientific">Homarus americanus</name>
    <name type="common">American lobster</name>
    <dbReference type="NCBI Taxonomy" id="6706"/>
    <lineage>
        <taxon>Eukaryota</taxon>
        <taxon>Metazoa</taxon>
        <taxon>Ecdysozoa</taxon>
        <taxon>Arthropoda</taxon>
        <taxon>Crustacea</taxon>
        <taxon>Multicrustacea</taxon>
        <taxon>Malacostraca</taxon>
        <taxon>Eumalacostraca</taxon>
        <taxon>Eucarida</taxon>
        <taxon>Decapoda</taxon>
        <taxon>Pleocyemata</taxon>
        <taxon>Astacidea</taxon>
        <taxon>Nephropoidea</taxon>
        <taxon>Nephropidae</taxon>
        <taxon>Homarus</taxon>
    </lineage>
</organism>
<dbReference type="EMBL" id="JAHLQT010044109">
    <property type="protein sequence ID" value="KAG7154630.1"/>
    <property type="molecule type" value="Genomic_DNA"/>
</dbReference>
<feature type="non-terminal residue" evidence="2">
    <location>
        <position position="196"/>
    </location>
</feature>
<feature type="region of interest" description="Disordered" evidence="1">
    <location>
        <begin position="75"/>
        <end position="103"/>
    </location>
</feature>
<feature type="non-terminal residue" evidence="2">
    <location>
        <position position="1"/>
    </location>
</feature>
<name>A0A8J5JFI1_HOMAM</name>
<evidence type="ECO:0000313" key="3">
    <source>
        <dbReference type="Proteomes" id="UP000747542"/>
    </source>
</evidence>
<feature type="compositionally biased region" description="Low complexity" evidence="1">
    <location>
        <begin position="81"/>
        <end position="93"/>
    </location>
</feature>
<dbReference type="AlphaFoldDB" id="A0A8J5JFI1"/>
<protein>
    <submittedName>
        <fullName evidence="2">Uncharacterized protein</fullName>
    </submittedName>
</protein>
<evidence type="ECO:0000313" key="2">
    <source>
        <dbReference type="EMBL" id="KAG7154630.1"/>
    </source>
</evidence>
<proteinExistence type="predicted"/>